<dbReference type="VEuPathDB" id="MicrosporidiaDB:Eint_010090"/>
<feature type="transmembrane region" description="Helical" evidence="1">
    <location>
        <begin position="12"/>
        <end position="30"/>
    </location>
</feature>
<reference evidence="2 3" key="1">
    <citation type="journal article" date="2010" name="Nat. Commun.">
        <title>The complete sequence of the smallest known nuclear genome from the microsporidian Encephalitozoon intestinalis.</title>
        <authorList>
            <person name="Corradi N."/>
            <person name="Pombert J.-F."/>
            <person name="Farinelli L."/>
            <person name="Didier E.S."/>
            <person name="Keeling P.J."/>
        </authorList>
    </citation>
    <scope>NUCLEOTIDE SEQUENCE [LARGE SCALE GENOMIC DNA]</scope>
    <source>
        <strain evidence="2 3">ATCC 50506</strain>
    </source>
</reference>
<feature type="transmembrane region" description="Helical" evidence="1">
    <location>
        <begin position="147"/>
        <end position="166"/>
    </location>
</feature>
<dbReference type="AlphaFoldDB" id="E0S588"/>
<dbReference type="RefSeq" id="XP_003072233.1">
    <property type="nucleotide sequence ID" value="XM_003072187.1"/>
</dbReference>
<evidence type="ECO:0000313" key="2">
    <source>
        <dbReference type="EMBL" id="ADM10873.1"/>
    </source>
</evidence>
<dbReference type="KEGG" id="ein:Eint_010090"/>
<feature type="transmembrane region" description="Helical" evidence="1">
    <location>
        <begin position="172"/>
        <end position="190"/>
    </location>
</feature>
<organism evidence="2 3">
    <name type="scientific">Encephalitozoon intestinalis (strain ATCC 50506)</name>
    <name type="common">Microsporidian parasite</name>
    <name type="synonym">Septata intestinalis</name>
    <dbReference type="NCBI Taxonomy" id="876142"/>
    <lineage>
        <taxon>Eukaryota</taxon>
        <taxon>Fungi</taxon>
        <taxon>Fungi incertae sedis</taxon>
        <taxon>Microsporidia</taxon>
        <taxon>Unikaryonidae</taxon>
        <taxon>Encephalitozoon</taxon>
    </lineage>
</organism>
<dbReference type="HOGENOM" id="CLU_1133577_0_0_1"/>
<dbReference type="GeneID" id="9698552"/>
<evidence type="ECO:0000256" key="1">
    <source>
        <dbReference type="SAM" id="Phobius"/>
    </source>
</evidence>
<protein>
    <submittedName>
        <fullName evidence="2">Uncharacterized protein</fullName>
    </submittedName>
</protein>
<dbReference type="Proteomes" id="UP000002313">
    <property type="component" value="Chromosome I"/>
</dbReference>
<reference evidence="2 3" key="2">
    <citation type="journal article" date="2012" name="Proc. Natl. Acad. Sci. U.S.A.">
        <title>Gain and loss of multiple functionally related, horizontally transferred genes in the reduced genomes of two microsporidian parasites.</title>
        <authorList>
            <person name="Pombert J.-F."/>
            <person name="Selman M."/>
            <person name="Burki F."/>
            <person name="Bardell F.T."/>
            <person name="Farinelli L."/>
            <person name="Solter L.F."/>
            <person name="Whitman D.W."/>
            <person name="Weiss L.M."/>
            <person name="Corradi N."/>
            <person name="Keeling P.J."/>
        </authorList>
    </citation>
    <scope>NUCLEOTIDE SEQUENCE [LARGE SCALE GENOMIC DNA]</scope>
    <source>
        <strain evidence="2 3">ATCC 50506</strain>
    </source>
</reference>
<dbReference type="EMBL" id="CP001942">
    <property type="protein sequence ID" value="ADM10873.1"/>
    <property type="molecule type" value="Genomic_DNA"/>
</dbReference>
<feature type="transmembrane region" description="Helical" evidence="1">
    <location>
        <begin position="118"/>
        <end position="135"/>
    </location>
</feature>
<proteinExistence type="predicted"/>
<evidence type="ECO:0000313" key="3">
    <source>
        <dbReference type="Proteomes" id="UP000002313"/>
    </source>
</evidence>
<keyword evidence="1" id="KW-0472">Membrane</keyword>
<keyword evidence="1" id="KW-1133">Transmembrane helix</keyword>
<name>E0S588_ENCIT</name>
<keyword evidence="1" id="KW-0812">Transmembrane</keyword>
<accession>E0S588</accession>
<dbReference type="OrthoDB" id="10471613at2759"/>
<feature type="transmembrane region" description="Helical" evidence="1">
    <location>
        <begin position="211"/>
        <end position="230"/>
    </location>
</feature>
<feature type="transmembrane region" description="Helical" evidence="1">
    <location>
        <begin position="83"/>
        <end position="106"/>
    </location>
</feature>
<keyword evidence="3" id="KW-1185">Reference proteome</keyword>
<gene>
    <name evidence="2" type="ORF">Eint_010090</name>
</gene>
<sequence>MGASDLKNRCSITISSTYLLSMVVAGILRFCKIQRDWSNLLNAAEALVELSFIIEISSYWLIRIWRKNLAESQGKISYLVNCVFLYICSIFIFLLVPSFVFFTAMGKVKNTSKFIGESSPSIALVYIIFNSLDVLPRSMLKKYEFEILVHIVIQAVLVVSMIISWIWKREDILPYACLACGLGMGVFSLWKELLILKWGRLEKYSPGYNRIRFITVLVSIFIFYTFKIQIPDNIEDIQRPLN</sequence>
<feature type="transmembrane region" description="Helical" evidence="1">
    <location>
        <begin position="42"/>
        <end position="62"/>
    </location>
</feature>